<protein>
    <submittedName>
        <fullName evidence="1">VWA domain-containing protein</fullName>
    </submittedName>
</protein>
<organism evidence="1 2">
    <name type="scientific">Microbaculum marinisediminis</name>
    <dbReference type="NCBI Taxonomy" id="2931392"/>
    <lineage>
        <taxon>Bacteria</taxon>
        <taxon>Pseudomonadati</taxon>
        <taxon>Pseudomonadota</taxon>
        <taxon>Alphaproteobacteria</taxon>
        <taxon>Hyphomicrobiales</taxon>
        <taxon>Tepidamorphaceae</taxon>
        <taxon>Microbaculum</taxon>
    </lineage>
</organism>
<dbReference type="SUPFAM" id="SSF53300">
    <property type="entry name" value="vWA-like"/>
    <property type="match status" value="1"/>
</dbReference>
<sequence>MTDRPDTTSLSADEAEAFEGRLADNIVHFARALRTAGMRVGPGSVVDAIRAVETAGIGEKADFYWVLHSVLVKRHEDHDLFDQAFRLYWRKRALLERLMSQLLPPSPPVPRDDAEEVRSRVAEALLKNEQKPEAPKPKLEIDAKMTLSSQEVLQRKDFEQMSAAEIAQARQMIARMILPFDKVKTRRLEPSPRGRQIDLRRSLRSSIRGGSHGMIDLKRLAPARKHPPLVAICDISGSMTQYSRMFLHFLHALTEARGRVFSFVFGTRLTNITRQLKARDPDEALERCSDIVEDWAGGTRIATCLHAFNRDWSRRVLGQGAVVLLVTDGLERDGREELAFEMDRLHRSCRRLIWLNPLLRYDGFEAKAAGIVTMLPHVDEFRTIHNLNAMADLVHALDARRPGGADPMRWLRGEAA</sequence>
<dbReference type="CDD" id="cd00198">
    <property type="entry name" value="vWFA"/>
    <property type="match status" value="1"/>
</dbReference>
<evidence type="ECO:0000313" key="1">
    <source>
        <dbReference type="EMBL" id="MCT8972871.1"/>
    </source>
</evidence>
<comment type="caution">
    <text evidence="1">The sequence shown here is derived from an EMBL/GenBank/DDBJ whole genome shotgun (WGS) entry which is preliminary data.</text>
</comment>
<dbReference type="InterPro" id="IPR011195">
    <property type="entry name" value="UCP010256"/>
</dbReference>
<dbReference type="PANTHER" id="PTHR39338:SF6">
    <property type="entry name" value="BLL5662 PROTEIN"/>
    <property type="match status" value="1"/>
</dbReference>
<dbReference type="AlphaFoldDB" id="A0AAW5R2F3"/>
<dbReference type="InterPro" id="IPR036465">
    <property type="entry name" value="vWFA_dom_sf"/>
</dbReference>
<evidence type="ECO:0000313" key="2">
    <source>
        <dbReference type="Proteomes" id="UP001320898"/>
    </source>
</evidence>
<dbReference type="Gene3D" id="3.40.50.410">
    <property type="entry name" value="von Willebrand factor, type A domain"/>
    <property type="match status" value="1"/>
</dbReference>
<proteinExistence type="predicted"/>
<gene>
    <name evidence="1" type="ORF">MUB46_13470</name>
</gene>
<dbReference type="RefSeq" id="WP_261616442.1">
    <property type="nucleotide sequence ID" value="NZ_JALIDZ010000005.1"/>
</dbReference>
<dbReference type="PANTHER" id="PTHR39338">
    <property type="entry name" value="BLL5662 PROTEIN-RELATED"/>
    <property type="match status" value="1"/>
</dbReference>
<dbReference type="PIRSF" id="PIRSF010256">
    <property type="entry name" value="CoxE_vWa"/>
    <property type="match status" value="1"/>
</dbReference>
<dbReference type="InterPro" id="IPR008912">
    <property type="entry name" value="Uncharacterised_CoxE"/>
</dbReference>
<dbReference type="Pfam" id="PF05762">
    <property type="entry name" value="VWA_CoxE"/>
    <property type="match status" value="1"/>
</dbReference>
<name>A0AAW5R2F3_9HYPH</name>
<reference evidence="1 2" key="1">
    <citation type="submission" date="2022-04" db="EMBL/GenBank/DDBJ databases">
        <authorList>
            <person name="Ye Y.-Q."/>
            <person name="Du Z.-J."/>
        </authorList>
    </citation>
    <scope>NUCLEOTIDE SEQUENCE [LARGE SCALE GENOMIC DNA]</scope>
    <source>
        <strain evidence="1 2">A6E488</strain>
    </source>
</reference>
<dbReference type="EMBL" id="JALIDZ010000005">
    <property type="protein sequence ID" value="MCT8972871.1"/>
    <property type="molecule type" value="Genomic_DNA"/>
</dbReference>
<accession>A0AAW5R2F3</accession>
<dbReference type="Proteomes" id="UP001320898">
    <property type="component" value="Unassembled WGS sequence"/>
</dbReference>
<keyword evidence="2" id="KW-1185">Reference proteome</keyword>